<dbReference type="PROSITE" id="PS50119">
    <property type="entry name" value="ZF_BBOX"/>
    <property type="match status" value="1"/>
</dbReference>
<keyword evidence="13" id="KW-1185">Reference proteome</keyword>
<dbReference type="SUPFAM" id="SSF57850">
    <property type="entry name" value="RING/U-box"/>
    <property type="match status" value="1"/>
</dbReference>
<dbReference type="Pfam" id="PF00041">
    <property type="entry name" value="fn3"/>
    <property type="match status" value="1"/>
</dbReference>
<dbReference type="Gene3D" id="2.60.40.10">
    <property type="entry name" value="Immunoglobulins"/>
    <property type="match status" value="1"/>
</dbReference>
<dbReference type="InterPro" id="IPR013083">
    <property type="entry name" value="Znf_RING/FYVE/PHD"/>
</dbReference>
<dbReference type="PROSITE" id="PS00518">
    <property type="entry name" value="ZF_RING_1"/>
    <property type="match status" value="1"/>
</dbReference>
<feature type="domain" description="Fibronectin type-III" evidence="10">
    <location>
        <begin position="613"/>
        <end position="713"/>
    </location>
</feature>
<feature type="domain" description="COS" evidence="11">
    <location>
        <begin position="443"/>
        <end position="501"/>
    </location>
</feature>
<evidence type="ECO:0000256" key="3">
    <source>
        <dbReference type="ARBA" id="ARBA00022833"/>
    </source>
</evidence>
<feature type="signal peptide" evidence="7">
    <location>
        <begin position="1"/>
        <end position="20"/>
    </location>
</feature>
<evidence type="ECO:0000259" key="11">
    <source>
        <dbReference type="PROSITE" id="PS51262"/>
    </source>
</evidence>
<dbReference type="InterPro" id="IPR047153">
    <property type="entry name" value="TRIM45/56/19-like"/>
</dbReference>
<evidence type="ECO:0000256" key="6">
    <source>
        <dbReference type="SAM" id="Coils"/>
    </source>
</evidence>
<feature type="domain" description="B box-type" evidence="9">
    <location>
        <begin position="294"/>
        <end position="335"/>
    </location>
</feature>
<feature type="chain" id="PRO_5040289875" description="Tripartite motif-containing protein 42" evidence="7">
    <location>
        <begin position="21"/>
        <end position="739"/>
    </location>
</feature>
<dbReference type="PROSITE" id="PS51262">
    <property type="entry name" value="COS"/>
    <property type="match status" value="1"/>
</dbReference>
<dbReference type="EMBL" id="JAPFRF010000008">
    <property type="protein sequence ID" value="KAJ7324896.1"/>
    <property type="molecule type" value="Genomic_DNA"/>
</dbReference>
<dbReference type="GO" id="GO:0045087">
    <property type="term" value="P:innate immune response"/>
    <property type="evidence" value="ECO:0007669"/>
    <property type="project" value="TreeGrafter"/>
</dbReference>
<dbReference type="InterPro" id="IPR017907">
    <property type="entry name" value="Znf_RING_CS"/>
</dbReference>
<evidence type="ECO:0000256" key="1">
    <source>
        <dbReference type="ARBA" id="ARBA00022723"/>
    </source>
</evidence>
<dbReference type="PANTHER" id="PTHR25462:SF299">
    <property type="entry name" value="E3 UBIQUITIN-PROTEIN LIGASE TRIM56"/>
    <property type="match status" value="1"/>
</dbReference>
<keyword evidence="7" id="KW-0732">Signal</keyword>
<feature type="coiled-coil region" evidence="6">
    <location>
        <begin position="393"/>
        <end position="427"/>
    </location>
</feature>
<dbReference type="GO" id="GO:0008270">
    <property type="term" value="F:zinc ion binding"/>
    <property type="evidence" value="ECO:0007669"/>
    <property type="project" value="UniProtKB-KW"/>
</dbReference>
<dbReference type="InterPro" id="IPR017903">
    <property type="entry name" value="COS_domain"/>
</dbReference>
<organism evidence="12 13">
    <name type="scientific">Phrynocephalus forsythii</name>
    <dbReference type="NCBI Taxonomy" id="171643"/>
    <lineage>
        <taxon>Eukaryota</taxon>
        <taxon>Metazoa</taxon>
        <taxon>Chordata</taxon>
        <taxon>Craniata</taxon>
        <taxon>Vertebrata</taxon>
        <taxon>Euteleostomi</taxon>
        <taxon>Lepidosauria</taxon>
        <taxon>Squamata</taxon>
        <taxon>Bifurcata</taxon>
        <taxon>Unidentata</taxon>
        <taxon>Episquamata</taxon>
        <taxon>Toxicofera</taxon>
        <taxon>Iguania</taxon>
        <taxon>Acrodonta</taxon>
        <taxon>Agamidae</taxon>
        <taxon>Agaminae</taxon>
        <taxon>Phrynocephalus</taxon>
    </lineage>
</organism>
<dbReference type="SMART" id="SM00060">
    <property type="entry name" value="FN3"/>
    <property type="match status" value="1"/>
</dbReference>
<dbReference type="CDD" id="cd00063">
    <property type="entry name" value="FN3"/>
    <property type="match status" value="1"/>
</dbReference>
<dbReference type="Gene3D" id="3.30.160.60">
    <property type="entry name" value="Classic Zinc Finger"/>
    <property type="match status" value="1"/>
</dbReference>
<keyword evidence="2 5" id="KW-0863">Zinc-finger</keyword>
<dbReference type="Proteomes" id="UP001142489">
    <property type="component" value="Unassembled WGS sequence"/>
</dbReference>
<evidence type="ECO:0000313" key="13">
    <source>
        <dbReference type="Proteomes" id="UP001142489"/>
    </source>
</evidence>
<dbReference type="SUPFAM" id="SSF49265">
    <property type="entry name" value="Fibronectin type III"/>
    <property type="match status" value="1"/>
</dbReference>
<proteinExistence type="predicted"/>
<evidence type="ECO:0000256" key="4">
    <source>
        <dbReference type="ARBA" id="ARBA00023054"/>
    </source>
</evidence>
<dbReference type="InterPro" id="IPR000315">
    <property type="entry name" value="Znf_B-box"/>
</dbReference>
<name>A0A9Q1B0M7_9SAUR</name>
<dbReference type="AlphaFoldDB" id="A0A9Q1B0M7"/>
<dbReference type="InterPro" id="IPR036116">
    <property type="entry name" value="FN3_sf"/>
</dbReference>
<feature type="domain" description="RING-type" evidence="8">
    <location>
        <begin position="155"/>
        <end position="201"/>
    </location>
</feature>
<dbReference type="PROSITE" id="PS50853">
    <property type="entry name" value="FN3"/>
    <property type="match status" value="1"/>
</dbReference>
<dbReference type="GO" id="GO:0060340">
    <property type="term" value="P:positive regulation of type I interferon-mediated signaling pathway"/>
    <property type="evidence" value="ECO:0007669"/>
    <property type="project" value="TreeGrafter"/>
</dbReference>
<dbReference type="CDD" id="cd19782">
    <property type="entry name" value="Bbox2_TRIM42_C-III"/>
    <property type="match status" value="1"/>
</dbReference>
<comment type="caution">
    <text evidence="12">The sequence shown here is derived from an EMBL/GenBank/DDBJ whole genome shotgun (WGS) entry which is preliminary data.</text>
</comment>
<protein>
    <recommendedName>
        <fullName evidence="14">Tripartite motif-containing protein 42</fullName>
    </recommendedName>
</protein>
<keyword evidence="1" id="KW-0479">Metal-binding</keyword>
<dbReference type="Gene3D" id="4.10.830.40">
    <property type="match status" value="1"/>
</dbReference>
<dbReference type="GO" id="GO:0005654">
    <property type="term" value="C:nucleoplasm"/>
    <property type="evidence" value="ECO:0007669"/>
    <property type="project" value="TreeGrafter"/>
</dbReference>
<evidence type="ECO:0000259" key="8">
    <source>
        <dbReference type="PROSITE" id="PS50089"/>
    </source>
</evidence>
<dbReference type="InterPro" id="IPR003961">
    <property type="entry name" value="FN3_dom"/>
</dbReference>
<evidence type="ECO:0000256" key="2">
    <source>
        <dbReference type="ARBA" id="ARBA00022771"/>
    </source>
</evidence>
<evidence type="ECO:0000256" key="5">
    <source>
        <dbReference type="PROSITE-ProRule" id="PRU00024"/>
    </source>
</evidence>
<dbReference type="Pfam" id="PF00643">
    <property type="entry name" value="zf-B_box"/>
    <property type="match status" value="1"/>
</dbReference>
<dbReference type="InterPro" id="IPR001841">
    <property type="entry name" value="Znf_RING"/>
</dbReference>
<evidence type="ECO:0008006" key="14">
    <source>
        <dbReference type="Google" id="ProtNLM"/>
    </source>
</evidence>
<dbReference type="SMART" id="SM00336">
    <property type="entry name" value="BBOX"/>
    <property type="match status" value="2"/>
</dbReference>
<dbReference type="GO" id="GO:0061630">
    <property type="term" value="F:ubiquitin protein ligase activity"/>
    <property type="evidence" value="ECO:0007669"/>
    <property type="project" value="TreeGrafter"/>
</dbReference>
<dbReference type="SUPFAM" id="SSF57845">
    <property type="entry name" value="B-box zinc-binding domain"/>
    <property type="match status" value="1"/>
</dbReference>
<dbReference type="SMART" id="SM00184">
    <property type="entry name" value="RING"/>
    <property type="match status" value="2"/>
</dbReference>
<evidence type="ECO:0000259" key="10">
    <source>
        <dbReference type="PROSITE" id="PS50853"/>
    </source>
</evidence>
<evidence type="ECO:0000256" key="7">
    <source>
        <dbReference type="SAM" id="SignalP"/>
    </source>
</evidence>
<dbReference type="PANTHER" id="PTHR25462">
    <property type="entry name" value="BONUS, ISOFORM C-RELATED"/>
    <property type="match status" value="1"/>
</dbReference>
<evidence type="ECO:0000259" key="9">
    <source>
        <dbReference type="PROSITE" id="PS50119"/>
    </source>
</evidence>
<dbReference type="InterPro" id="IPR013783">
    <property type="entry name" value="Ig-like_fold"/>
</dbReference>
<reference evidence="12" key="1">
    <citation type="journal article" date="2023" name="DNA Res.">
        <title>Chromosome-level genome assembly of Phrynocephalus forsythii using third-generation DNA sequencing and Hi-C analysis.</title>
        <authorList>
            <person name="Qi Y."/>
            <person name="Zhao W."/>
            <person name="Zhao Y."/>
            <person name="Niu C."/>
            <person name="Cao S."/>
            <person name="Zhang Y."/>
        </authorList>
    </citation>
    <scope>NUCLEOTIDE SEQUENCE</scope>
    <source>
        <tissue evidence="12">Muscle</tissue>
    </source>
</reference>
<accession>A0A9Q1B0M7</accession>
<keyword evidence="3" id="KW-0862">Zinc</keyword>
<sequence>MARMSCACCLMCPCCPGCKCCSICSKIRHFLQNLTSGRCCSCWRFLFSDERNCDCCYCPHTEDARCQCCHCSCSDNPNCRWCCCSCASNRNCKCLCCTDENTECQCYDSRCCTYLTYLPYKRRYRDRRRRIGSDTSVISLDREVSAHAFVDQLICPLCQRLFTRPFMLPCNHCICDRCIMRSQAEAEVTENFFIITCPTCNKAHCLPFARKIQLRVNYLRARLARKYMRRHGFLRWRFDRTHLPVYCQVCDEQRRATKRCVTCQMNYCNICLRDLHQDVTFQNHVYAKIGDEVWEETNCMIHGDSLLSKYCLDDHELVCEYCCDSHHNDHNTVTLPMACSKMAAALFSAIAKFKKVRYIIDNDLMEVLVLRNNFKSYKETKRKEIRNGFIKLRIILQEREKELMEAVENLELQKQKALHEYAVYTTRKIDQMDSLMQYSKEALKESSQLAFLQSANCLVNEIEDSIANIYQPSPHLREDPIKHLKVNFEELAENLKSIFPSLANKLHYDKITKCPYPCSSDIMIPRNISSAHIPNPLGLNRNQSLASFTSLDESAVMDNELSLRPKSSPPSKMKNNGIYAVWHASSDTFRNGQKVQNHGVYYNPEELEETSSVPGLVIVYQTLVFPTVAKIYWTCPTEEVDSFEVAYYEVVEEDAAENLVQPQLIGVLTGIVQQNLEIHNLTPNTEYLFKVRAVNENGPGEWSEICKVVTPDVHARVKGKWGLLRHVQAAFRKPSTARD</sequence>
<dbReference type="Gene3D" id="3.30.40.10">
    <property type="entry name" value="Zinc/RING finger domain, C3HC4 (zinc finger)"/>
    <property type="match status" value="1"/>
</dbReference>
<evidence type="ECO:0000313" key="12">
    <source>
        <dbReference type="EMBL" id="KAJ7324896.1"/>
    </source>
</evidence>
<gene>
    <name evidence="12" type="ORF">JRQ81_017916</name>
</gene>
<dbReference type="PROSITE" id="PS50089">
    <property type="entry name" value="ZF_RING_2"/>
    <property type="match status" value="1"/>
</dbReference>
<keyword evidence="4 6" id="KW-0175">Coiled coil</keyword>
<dbReference type="OrthoDB" id="5800423at2759"/>